<evidence type="ECO:0000313" key="3">
    <source>
        <dbReference type="EMBL" id="MEE4545876.1"/>
    </source>
</evidence>
<dbReference type="Pfam" id="PF00107">
    <property type="entry name" value="ADH_zinc_N"/>
    <property type="match status" value="1"/>
</dbReference>
<reference evidence="3 4" key="1">
    <citation type="submission" date="2023-12" db="EMBL/GenBank/DDBJ databases">
        <title>Streptomyces sp. V4-01.</title>
        <authorList>
            <person name="Somphong A."/>
            <person name="Phongsopitanun W."/>
        </authorList>
    </citation>
    <scope>NUCLEOTIDE SEQUENCE [LARGE SCALE GENOMIC DNA]</scope>
    <source>
        <strain evidence="3 4">V4-01</strain>
    </source>
</reference>
<dbReference type="InterPro" id="IPR051397">
    <property type="entry name" value="Zn-ADH-like_protein"/>
</dbReference>
<organism evidence="3 4">
    <name type="scientific">Actinacidiphila polyblastidii</name>
    <dbReference type="NCBI Taxonomy" id="3110430"/>
    <lineage>
        <taxon>Bacteria</taxon>
        <taxon>Bacillati</taxon>
        <taxon>Actinomycetota</taxon>
        <taxon>Actinomycetes</taxon>
        <taxon>Kitasatosporales</taxon>
        <taxon>Streptomycetaceae</taxon>
        <taxon>Actinacidiphila</taxon>
    </lineage>
</organism>
<dbReference type="InterPro" id="IPR020843">
    <property type="entry name" value="ER"/>
</dbReference>
<feature type="region of interest" description="Disordered" evidence="1">
    <location>
        <begin position="1"/>
        <end position="20"/>
    </location>
</feature>
<dbReference type="Gene3D" id="3.90.180.10">
    <property type="entry name" value="Medium-chain alcohol dehydrogenases, catalytic domain"/>
    <property type="match status" value="1"/>
</dbReference>
<dbReference type="PANTHER" id="PTHR43677">
    <property type="entry name" value="SHORT-CHAIN DEHYDROGENASE/REDUCTASE"/>
    <property type="match status" value="1"/>
</dbReference>
<comment type="caution">
    <text evidence="3">The sequence shown here is derived from an EMBL/GenBank/DDBJ whole genome shotgun (WGS) entry which is preliminary data.</text>
</comment>
<dbReference type="Proteomes" id="UP001344658">
    <property type="component" value="Unassembled WGS sequence"/>
</dbReference>
<dbReference type="SUPFAM" id="SSF51735">
    <property type="entry name" value="NAD(P)-binding Rossmann-fold domains"/>
    <property type="match status" value="1"/>
</dbReference>
<proteinExistence type="predicted"/>
<evidence type="ECO:0000313" key="4">
    <source>
        <dbReference type="Proteomes" id="UP001344658"/>
    </source>
</evidence>
<dbReference type="RefSeq" id="WP_330799579.1">
    <property type="nucleotide sequence ID" value="NZ_JAZEWV010000035.1"/>
</dbReference>
<sequence length="357" mass="36551">MRTRSETPELPDRGAPEGGVRAAIVDSPGAEPRLGSVVLPARPAGSTLLAVLAAPLNPLDLAIASGTFHSARHESPYVPGSECVGVVLDSDRHAPGDLVYAECHASPATPGAFAARLLVADEDVLPLPDGLDPVKAAAVGNSGTAAYLPLVEHAGLRPGETVLVLGATGAVGQLAVQVAHRAGAGRVVGVARDHAALERLLALGADAVVAVRAEEGADELAARLLTAAGPVDVVLDGLYGAPLEAALRVCAPQARVVNIGNPAGATARIPAGLLRGKRLTLSGFAGLHTPLRDKQAALTWLWTALADGLHVAVRTFPLDGLPAAWRAQAASPHAKYVLLPDDASFTRPTRHDRSTRP</sequence>
<feature type="compositionally biased region" description="Basic and acidic residues" evidence="1">
    <location>
        <begin position="1"/>
        <end position="15"/>
    </location>
</feature>
<name>A0ABU7PJE0_9ACTN</name>
<gene>
    <name evidence="3" type="ORF">V2S66_28390</name>
</gene>
<dbReference type="InterPro" id="IPR011032">
    <property type="entry name" value="GroES-like_sf"/>
</dbReference>
<dbReference type="InterPro" id="IPR013154">
    <property type="entry name" value="ADH-like_N"/>
</dbReference>
<keyword evidence="4" id="KW-1185">Reference proteome</keyword>
<dbReference type="SUPFAM" id="SSF50129">
    <property type="entry name" value="GroES-like"/>
    <property type="match status" value="1"/>
</dbReference>
<accession>A0ABU7PJE0</accession>
<dbReference type="SMART" id="SM00829">
    <property type="entry name" value="PKS_ER"/>
    <property type="match status" value="1"/>
</dbReference>
<feature type="domain" description="Enoyl reductase (ER)" evidence="2">
    <location>
        <begin position="29"/>
        <end position="338"/>
    </location>
</feature>
<evidence type="ECO:0000259" key="2">
    <source>
        <dbReference type="SMART" id="SM00829"/>
    </source>
</evidence>
<dbReference type="EMBL" id="JAZEWV010000035">
    <property type="protein sequence ID" value="MEE4545876.1"/>
    <property type="molecule type" value="Genomic_DNA"/>
</dbReference>
<dbReference type="InterPro" id="IPR036291">
    <property type="entry name" value="NAD(P)-bd_dom_sf"/>
</dbReference>
<evidence type="ECO:0000256" key="1">
    <source>
        <dbReference type="SAM" id="MobiDB-lite"/>
    </source>
</evidence>
<dbReference type="InterPro" id="IPR013149">
    <property type="entry name" value="ADH-like_C"/>
</dbReference>
<dbReference type="Gene3D" id="3.40.50.720">
    <property type="entry name" value="NAD(P)-binding Rossmann-like Domain"/>
    <property type="match status" value="1"/>
</dbReference>
<dbReference type="PANTHER" id="PTHR43677:SF11">
    <property type="entry name" value="ZINC-CONTAINING ALCOHOL DEHYDROGENASE"/>
    <property type="match status" value="1"/>
</dbReference>
<protein>
    <submittedName>
        <fullName evidence="3">Zinc-binding alcohol dehydrogenase family protein</fullName>
    </submittedName>
</protein>
<dbReference type="Pfam" id="PF08240">
    <property type="entry name" value="ADH_N"/>
    <property type="match status" value="1"/>
</dbReference>